<dbReference type="Proteomes" id="UP001500831">
    <property type="component" value="Unassembled WGS sequence"/>
</dbReference>
<sequence length="83" mass="8323">MPLPWASEGGALAVARHETALDVVDPRAPQPPDVAAVHTAQRGVVLVGQVPADLGKVPVGAVCGGGRCLPGSHERDGGDGARE</sequence>
<accession>A0ABN3VSE9</accession>
<reference evidence="1 2" key="1">
    <citation type="journal article" date="2019" name="Int. J. Syst. Evol. Microbiol.">
        <title>The Global Catalogue of Microorganisms (GCM) 10K type strain sequencing project: providing services to taxonomists for standard genome sequencing and annotation.</title>
        <authorList>
            <consortium name="The Broad Institute Genomics Platform"/>
            <consortium name="The Broad Institute Genome Sequencing Center for Infectious Disease"/>
            <person name="Wu L."/>
            <person name="Ma J."/>
        </authorList>
    </citation>
    <scope>NUCLEOTIDE SEQUENCE [LARGE SCALE GENOMIC DNA]</scope>
    <source>
        <strain evidence="1 2">JCM 6242</strain>
    </source>
</reference>
<gene>
    <name evidence="1" type="ORF">GCM10010517_15190</name>
</gene>
<keyword evidence="2" id="KW-1185">Reference proteome</keyword>
<evidence type="ECO:0000313" key="2">
    <source>
        <dbReference type="Proteomes" id="UP001500831"/>
    </source>
</evidence>
<dbReference type="EMBL" id="BAAAVI010000008">
    <property type="protein sequence ID" value="GAA2856891.1"/>
    <property type="molecule type" value="Genomic_DNA"/>
</dbReference>
<protein>
    <submittedName>
        <fullName evidence="1">Uncharacterized protein</fullName>
    </submittedName>
</protein>
<proteinExistence type="predicted"/>
<organism evidence="1 2">
    <name type="scientific">Streptosporangium fragile</name>
    <dbReference type="NCBI Taxonomy" id="46186"/>
    <lineage>
        <taxon>Bacteria</taxon>
        <taxon>Bacillati</taxon>
        <taxon>Actinomycetota</taxon>
        <taxon>Actinomycetes</taxon>
        <taxon>Streptosporangiales</taxon>
        <taxon>Streptosporangiaceae</taxon>
        <taxon>Streptosporangium</taxon>
    </lineage>
</organism>
<name>A0ABN3VSE9_9ACTN</name>
<comment type="caution">
    <text evidence="1">The sequence shown here is derived from an EMBL/GenBank/DDBJ whole genome shotgun (WGS) entry which is preliminary data.</text>
</comment>
<evidence type="ECO:0000313" key="1">
    <source>
        <dbReference type="EMBL" id="GAA2856891.1"/>
    </source>
</evidence>